<reference evidence="1" key="2">
    <citation type="submission" date="2020-09" db="EMBL/GenBank/DDBJ databases">
        <authorList>
            <person name="Sun Q."/>
            <person name="Ohkuma M."/>
        </authorList>
    </citation>
    <scope>NUCLEOTIDE SEQUENCE</scope>
    <source>
        <strain evidence="1">JCM 10088</strain>
    </source>
</reference>
<gene>
    <name evidence="1" type="ORF">GCM10007981_01070</name>
</gene>
<dbReference type="RefSeq" id="WP_188595525.1">
    <property type="nucleotide sequence ID" value="NZ_BMNL01000001.1"/>
</dbReference>
<evidence type="ECO:0000313" key="1">
    <source>
        <dbReference type="EMBL" id="GGP19031.1"/>
    </source>
</evidence>
<evidence type="ECO:0000313" key="2">
    <source>
        <dbReference type="Proteomes" id="UP000610960"/>
    </source>
</evidence>
<accession>A0A830GTF8</accession>
<dbReference type="Proteomes" id="UP000610960">
    <property type="component" value="Unassembled WGS sequence"/>
</dbReference>
<comment type="caution">
    <text evidence="1">The sequence shown here is derived from an EMBL/GenBank/DDBJ whole genome shotgun (WGS) entry which is preliminary data.</text>
</comment>
<dbReference type="AlphaFoldDB" id="A0A830GTF8"/>
<reference evidence="1" key="1">
    <citation type="journal article" date="2014" name="Int. J. Syst. Evol. Microbiol.">
        <title>Complete genome sequence of Corynebacterium casei LMG S-19264T (=DSM 44701T), isolated from a smear-ripened cheese.</title>
        <authorList>
            <consortium name="US DOE Joint Genome Institute (JGI-PGF)"/>
            <person name="Walter F."/>
            <person name="Albersmeier A."/>
            <person name="Kalinowski J."/>
            <person name="Ruckert C."/>
        </authorList>
    </citation>
    <scope>NUCLEOTIDE SEQUENCE</scope>
    <source>
        <strain evidence="1">JCM 10088</strain>
    </source>
</reference>
<proteinExistence type="predicted"/>
<organism evidence="1 2">
    <name type="scientific">Thermocladium modestius</name>
    <dbReference type="NCBI Taxonomy" id="62609"/>
    <lineage>
        <taxon>Archaea</taxon>
        <taxon>Thermoproteota</taxon>
        <taxon>Thermoprotei</taxon>
        <taxon>Thermoproteales</taxon>
        <taxon>Thermoproteaceae</taxon>
        <taxon>Thermocladium</taxon>
    </lineage>
</organism>
<sequence>MRMKIEVRERQIDLMGVTEAAAPKLIMGNSCGMSSLSCCFISCSSF</sequence>
<keyword evidence="2" id="KW-1185">Reference proteome</keyword>
<protein>
    <submittedName>
        <fullName evidence="1">Uncharacterized protein</fullName>
    </submittedName>
</protein>
<dbReference type="EMBL" id="BMNL01000001">
    <property type="protein sequence ID" value="GGP19031.1"/>
    <property type="molecule type" value="Genomic_DNA"/>
</dbReference>
<name>A0A830GTF8_9CREN</name>